<accession>A0AAV2SRE8</accession>
<sequence length="120" mass="13550">MSMAMSYHQLRTYLLDLEQQMITQGNGRMPPTILKCNCDFEICDSAECLAEGPFPLDSYIKICMLSWCPSSNQGQFINCYETSFYYVLPCRSPAICNPPLAPLPNSSQLANDYVQSLLNM</sequence>
<evidence type="ECO:0000313" key="1">
    <source>
        <dbReference type="EMBL" id="CAL4242764.1"/>
    </source>
</evidence>
<gene>
    <name evidence="1" type="ORF">MNOR_LOCUS40790</name>
</gene>
<keyword evidence="2" id="KW-1185">Reference proteome</keyword>
<reference evidence="1 2" key="1">
    <citation type="submission" date="2024-05" db="EMBL/GenBank/DDBJ databases">
        <authorList>
            <person name="Wallberg A."/>
        </authorList>
    </citation>
    <scope>NUCLEOTIDE SEQUENCE [LARGE SCALE GENOMIC DNA]</scope>
</reference>
<name>A0AAV2SRE8_MEGNR</name>
<dbReference type="EMBL" id="CAXKWB010131746">
    <property type="protein sequence ID" value="CAL4242764.1"/>
    <property type="molecule type" value="Genomic_DNA"/>
</dbReference>
<protein>
    <submittedName>
        <fullName evidence="1">Uncharacterized protein</fullName>
    </submittedName>
</protein>
<dbReference type="Proteomes" id="UP001497623">
    <property type="component" value="Unassembled WGS sequence"/>
</dbReference>
<evidence type="ECO:0000313" key="2">
    <source>
        <dbReference type="Proteomes" id="UP001497623"/>
    </source>
</evidence>
<comment type="caution">
    <text evidence="1">The sequence shown here is derived from an EMBL/GenBank/DDBJ whole genome shotgun (WGS) entry which is preliminary data.</text>
</comment>
<organism evidence="1 2">
    <name type="scientific">Meganyctiphanes norvegica</name>
    <name type="common">Northern krill</name>
    <name type="synonym">Thysanopoda norvegica</name>
    <dbReference type="NCBI Taxonomy" id="48144"/>
    <lineage>
        <taxon>Eukaryota</taxon>
        <taxon>Metazoa</taxon>
        <taxon>Ecdysozoa</taxon>
        <taxon>Arthropoda</taxon>
        <taxon>Crustacea</taxon>
        <taxon>Multicrustacea</taxon>
        <taxon>Malacostraca</taxon>
        <taxon>Eumalacostraca</taxon>
        <taxon>Eucarida</taxon>
        <taxon>Euphausiacea</taxon>
        <taxon>Euphausiidae</taxon>
        <taxon>Meganyctiphanes</taxon>
    </lineage>
</organism>
<dbReference type="AlphaFoldDB" id="A0AAV2SRE8"/>
<proteinExistence type="predicted"/>